<dbReference type="InterPro" id="IPR001242">
    <property type="entry name" value="Condensation_dom"/>
</dbReference>
<keyword evidence="2" id="KW-0596">Phosphopantetheine</keyword>
<dbReference type="Proteomes" id="UP000095039">
    <property type="component" value="Unassembled WGS sequence"/>
</dbReference>
<feature type="domain" description="Carrier" evidence="4">
    <location>
        <begin position="1601"/>
        <end position="1675"/>
    </location>
</feature>
<dbReference type="PANTHER" id="PTHR45527">
    <property type="entry name" value="NONRIBOSOMAL PEPTIDE SYNTHETASE"/>
    <property type="match status" value="1"/>
</dbReference>
<dbReference type="InterPro" id="IPR045851">
    <property type="entry name" value="AMP-bd_C_sf"/>
</dbReference>
<dbReference type="GO" id="GO:0043041">
    <property type="term" value="P:amino acid activation for nonribosomal peptide biosynthetic process"/>
    <property type="evidence" value="ECO:0007669"/>
    <property type="project" value="TreeGrafter"/>
</dbReference>
<dbReference type="EMBL" id="AJWN02000013">
    <property type="protein sequence ID" value="OEE63914.1"/>
    <property type="molecule type" value="Genomic_DNA"/>
</dbReference>
<keyword evidence="6" id="KW-1185">Reference proteome</keyword>
<evidence type="ECO:0000313" key="5">
    <source>
        <dbReference type="EMBL" id="OEE63914.1"/>
    </source>
</evidence>
<feature type="domain" description="Carrier" evidence="4">
    <location>
        <begin position="560"/>
        <end position="635"/>
    </location>
</feature>
<protein>
    <submittedName>
        <fullName evidence="5">Non-ribosomal peptide synthetase</fullName>
    </submittedName>
</protein>
<organism evidence="5 6">
    <name type="scientific">Enterovibrio norvegicus FF-454</name>
    <dbReference type="NCBI Taxonomy" id="1185651"/>
    <lineage>
        <taxon>Bacteria</taxon>
        <taxon>Pseudomonadati</taxon>
        <taxon>Pseudomonadota</taxon>
        <taxon>Gammaproteobacteria</taxon>
        <taxon>Vibrionales</taxon>
        <taxon>Vibrionaceae</taxon>
        <taxon>Enterovibrio</taxon>
    </lineage>
</organism>
<gene>
    <name evidence="5" type="ORF">A1OK_18295</name>
</gene>
<dbReference type="Gene3D" id="1.10.1200.10">
    <property type="entry name" value="ACP-like"/>
    <property type="match status" value="2"/>
</dbReference>
<comment type="cofactor">
    <cofactor evidence="1">
        <name>pantetheine 4'-phosphate</name>
        <dbReference type="ChEBI" id="CHEBI:47942"/>
    </cofactor>
</comment>
<dbReference type="PROSITE" id="PS50075">
    <property type="entry name" value="CARRIER"/>
    <property type="match status" value="2"/>
</dbReference>
<evidence type="ECO:0000256" key="1">
    <source>
        <dbReference type="ARBA" id="ARBA00001957"/>
    </source>
</evidence>
<dbReference type="InterPro" id="IPR020845">
    <property type="entry name" value="AMP-binding_CS"/>
</dbReference>
<keyword evidence="3" id="KW-0597">Phosphoprotein</keyword>
<dbReference type="NCBIfam" id="TIGR01733">
    <property type="entry name" value="AA-adenyl-dom"/>
    <property type="match status" value="1"/>
</dbReference>
<dbReference type="GO" id="GO:0031177">
    <property type="term" value="F:phosphopantetheine binding"/>
    <property type="evidence" value="ECO:0007669"/>
    <property type="project" value="TreeGrafter"/>
</dbReference>
<evidence type="ECO:0000256" key="3">
    <source>
        <dbReference type="ARBA" id="ARBA00022553"/>
    </source>
</evidence>
<dbReference type="PANTHER" id="PTHR45527:SF1">
    <property type="entry name" value="FATTY ACID SYNTHASE"/>
    <property type="match status" value="1"/>
</dbReference>
<dbReference type="SUPFAM" id="SSF56801">
    <property type="entry name" value="Acetyl-CoA synthetase-like"/>
    <property type="match status" value="2"/>
</dbReference>
<dbReference type="SUPFAM" id="SSF47336">
    <property type="entry name" value="ACP-like"/>
    <property type="match status" value="2"/>
</dbReference>
<dbReference type="Gene3D" id="2.30.38.10">
    <property type="entry name" value="Luciferase, Domain 3"/>
    <property type="match status" value="1"/>
</dbReference>
<dbReference type="Pfam" id="PF00550">
    <property type="entry name" value="PP-binding"/>
    <property type="match status" value="2"/>
</dbReference>
<dbReference type="Gene3D" id="3.30.300.30">
    <property type="match status" value="2"/>
</dbReference>
<dbReference type="Gene3D" id="3.40.50.980">
    <property type="match status" value="2"/>
</dbReference>
<dbReference type="InterPro" id="IPR036736">
    <property type="entry name" value="ACP-like_sf"/>
</dbReference>
<accession>A0A1E5CEF8</accession>
<dbReference type="GO" id="GO:0005737">
    <property type="term" value="C:cytoplasm"/>
    <property type="evidence" value="ECO:0007669"/>
    <property type="project" value="TreeGrafter"/>
</dbReference>
<dbReference type="InterPro" id="IPR000873">
    <property type="entry name" value="AMP-dep_synth/lig_dom"/>
</dbReference>
<dbReference type="PROSITE" id="PS00012">
    <property type="entry name" value="PHOSPHOPANTETHEINE"/>
    <property type="match status" value="1"/>
</dbReference>
<dbReference type="Pfam" id="PF00501">
    <property type="entry name" value="AMP-binding"/>
    <property type="match status" value="2"/>
</dbReference>
<evidence type="ECO:0000259" key="4">
    <source>
        <dbReference type="PROSITE" id="PS50075"/>
    </source>
</evidence>
<dbReference type="InterPro" id="IPR010071">
    <property type="entry name" value="AA_adenyl_dom"/>
</dbReference>
<dbReference type="PROSITE" id="PS00455">
    <property type="entry name" value="AMP_BINDING"/>
    <property type="match status" value="2"/>
</dbReference>
<dbReference type="GO" id="GO:0003824">
    <property type="term" value="F:catalytic activity"/>
    <property type="evidence" value="ECO:0007669"/>
    <property type="project" value="InterPro"/>
</dbReference>
<dbReference type="Gene3D" id="3.30.559.30">
    <property type="entry name" value="Nonribosomal peptide synthetase, condensation domain"/>
    <property type="match status" value="2"/>
</dbReference>
<dbReference type="Gene3D" id="3.30.559.10">
    <property type="entry name" value="Chloramphenicol acetyltransferase-like domain"/>
    <property type="match status" value="2"/>
</dbReference>
<dbReference type="Gene3D" id="3.40.50.12780">
    <property type="entry name" value="N-terminal domain of ligase-like"/>
    <property type="match status" value="1"/>
</dbReference>
<dbReference type="InterPro" id="IPR042099">
    <property type="entry name" value="ANL_N_sf"/>
</dbReference>
<sequence>MFFQFSTLVDVLDKASQQSTKGIYFSHHKNPAEFLSYGELKQQALAVSENWKNIGVKPQDKIILQIEDNESFAIAFWACVFGRFIAVPLAFGTTQSHKQKLASIEKTLITPWIVIEDANRDHGCAIDDDRVLLLKKRQDVLEIEPSRIDSKPDDIAFIQFSSGSTGSPKGVTLTHTNIITNNISTIEATKTTLNDTTFSWMPLTHDMGLIGFHINPMMVGCDQYLMPTASFIRDPLSWLKNASDVKATILSSPNFGYSYLLKKLNNSRKTPEWSLSNVRLIFNGAEPIDAALSEKFTADLAKFGLKSNVMFPVYGLAEATLGVTFPPAGRHLKTIFVNRDHLGIGAEVDVQPHGLQFVALGRPIHDMDVDITLNGQLCDEMVIGDIEIRGGSVTKGYFNDPDKTAATISNDGWLKTGDLGFFKDGELYVTGRSKDLIIINGQNIYPHDLEQTLANAEGISLGSVAVTSIDSTSQANPLLAVFVQYRGTLESFVSIKKSAQTLLLAHHQLHADIVVPVKLIPKTTSGKIQRFQLKSRAEDGEFTQVSSDIEALEFGQASTQPLSETENELAALWSDILHCGKVTKSDHFFAKGGNSLDALYLLQQVKHSFNVEISLTDVYDYLTLEEMGQAIDHARASDSSKRSIIKKANRDVYALTASQLSMFALCQRETGTAYNVSAAVELDTRFDDNSIQNAAHELIKCHRVLSTKIQWHSDKPCWEYDARTDSSEFIHHIELNDQTDLLAQLETIAAAFNVNTDNLIRFYYGSYRNKSVLVIDCHHLICDGLSLPILFDEWVSAIEGKSLVSQSAEQIDALDIYESQQSVYVDGEKQNYWRSALGNLPSELVWPQQNRRLPLQDFCGGAVHKPLPSDLLSKLESFGLDQNTSIQNALLNFFQIWVAQCCNQDTFSVGIPITQRNADSISLPGMFVDSVLLTPTVDLSKSVHENLSTLSIHVKSRLQNHIAFHEVVNLAENSLSQSRNALYDIMFVYQPMPRSLSSARYKHIPFHNGGAKLDLTLFIQHSIDGHLQITLESAKSLFSYEDLSSMLNSFVEMMKEMLDAPEIALTTLFGNTQQVAPITFSPVVYDDKKTISHLLDDAAQTVPDKTALISAATSLSYRQLFQASCRVTTALKGLGVNKGDRVAVISPASINLLALLSGINRLGACYVPIDQDLPTTRKERILSTAKPTIVVYQSLHDQDCVPQWLRQQYVTVESTQLLSTASDDIHCDNQAEPDDLAYIIFTSGSTGEPKGVKITNRGLTNYLNFAKRYNQNNPIHSALFTSISFDLTVTTLFAPLTSYGTLLIPGASQLYSQLESLLLDARVNTLKITPAHLDILTTMAEIQDTSNTHLTCFIVGGEQLTTNLASRAQRAFPNAKIINEYGPTETVVGCITHTFNEHNDTHHVVPIGKAADNVDVYLLDDSMRPVNSGQMGEIWIGGDGVSPGYFEDSKNTSLSFVDSPFGARSTLYKTGDIAHQNSEGNLIYQGRDGDQVQLRGYRIEVTEIESALLKYDGVISTAVRVFEQHGAKHLYAFYVSSNELIDPNRSLSSELPDYMLPQFYIRLDTLPLTPNGKVDTQVLRQIADETSAQKQSENSNSNEELPLGDKELALLNAWKKTLNVELISSDSNFFQIGGDSIKALQIVAHLRSEGWALDTKEILLHPTIKELTNKLSKSASAPAYSQAPLEGKTTMTPAMNWFFDQQFTHPGHFHQSVLLDLSLNLSAETIEQSLKAILVQHDALRLSFSHGEAHYQQIDIANEFVLERAPKDKALSLEQLGLSLKQNISLDDRLLFKGIFLEGDTPQLLLIAHHLLVDGVSWRIILEDLASACRSVDAREHIKLMPKSASIQEYTDQRFEDRSTTNDLSTNQYWHQSTSEPLRLHQSHQRPNDMMLTERLTAKHGILDKLFSNVHDVFNTKTQDLLLAALTLSLKAHTKQKQFSIDVESHGRQTESIDLSRSVGWYTAFYPVHFTNVEQPDSVIRDAKEGTRNAPHHGLSFAVSPYRDTYPVKPACRFNYLGDLNVNNESDLFLLNLTDTGPDCSQLNATTAHFECDCWISGNELILQVKVMGQSGDKTASELLRQWEDNIEQLLTHLLSANDIHFTPSDFSDSGLSQQDLDALF</sequence>
<proteinExistence type="predicted"/>
<evidence type="ECO:0000313" key="6">
    <source>
        <dbReference type="Proteomes" id="UP000095039"/>
    </source>
</evidence>
<dbReference type="InterPro" id="IPR009081">
    <property type="entry name" value="PP-bd_ACP"/>
</dbReference>
<reference evidence="5 6" key="1">
    <citation type="journal article" date="2012" name="Science">
        <title>Ecological populations of bacteria act as socially cohesive units of antibiotic production and resistance.</title>
        <authorList>
            <person name="Cordero O.X."/>
            <person name="Wildschutte H."/>
            <person name="Kirkup B."/>
            <person name="Proehl S."/>
            <person name="Ngo L."/>
            <person name="Hussain F."/>
            <person name="Le Roux F."/>
            <person name="Mincer T."/>
            <person name="Polz M.F."/>
        </authorList>
    </citation>
    <scope>NUCLEOTIDE SEQUENCE [LARGE SCALE GENOMIC DNA]</scope>
    <source>
        <strain evidence="5 6">FF-454</strain>
    </source>
</reference>
<evidence type="ECO:0000256" key="2">
    <source>
        <dbReference type="ARBA" id="ARBA00022450"/>
    </source>
</evidence>
<name>A0A1E5CEF8_9GAMM</name>
<dbReference type="InterPro" id="IPR023213">
    <property type="entry name" value="CAT-like_dom_sf"/>
</dbReference>
<dbReference type="CDD" id="cd05930">
    <property type="entry name" value="A_NRPS"/>
    <property type="match status" value="1"/>
</dbReference>
<dbReference type="GO" id="GO:0044550">
    <property type="term" value="P:secondary metabolite biosynthetic process"/>
    <property type="evidence" value="ECO:0007669"/>
    <property type="project" value="TreeGrafter"/>
</dbReference>
<dbReference type="Pfam" id="PF00668">
    <property type="entry name" value="Condensation"/>
    <property type="match status" value="2"/>
</dbReference>
<dbReference type="InterPro" id="IPR006162">
    <property type="entry name" value="Ppantetheine_attach_site"/>
</dbReference>
<dbReference type="SUPFAM" id="SSF52777">
    <property type="entry name" value="CoA-dependent acyltransferases"/>
    <property type="match status" value="4"/>
</dbReference>
<comment type="caution">
    <text evidence="5">The sequence shown here is derived from an EMBL/GenBank/DDBJ whole genome shotgun (WGS) entry which is preliminary data.</text>
</comment>
<dbReference type="RefSeq" id="WP_016962261.1">
    <property type="nucleotide sequence ID" value="NZ_AJWN02000013.1"/>
</dbReference>